<protein>
    <recommendedName>
        <fullName evidence="4">Protein TIME FOR COFFEE</fullName>
    </recommendedName>
</protein>
<dbReference type="EnsemblPlants" id="AET2Gv20415500.7">
    <property type="protein sequence ID" value="AET2Gv20415500.7"/>
    <property type="gene ID" value="AET2Gv20415500"/>
</dbReference>
<feature type="compositionally biased region" description="Basic and acidic residues" evidence="1">
    <location>
        <begin position="900"/>
        <end position="909"/>
    </location>
</feature>
<feature type="compositionally biased region" description="Polar residues" evidence="1">
    <location>
        <begin position="1151"/>
        <end position="1169"/>
    </location>
</feature>
<feature type="compositionally biased region" description="Basic and acidic residues" evidence="1">
    <location>
        <begin position="153"/>
        <end position="165"/>
    </location>
</feature>
<name>A0A453B9C4_AEGTS</name>
<dbReference type="Gramene" id="AET2Gv20415500.7">
    <property type="protein sequence ID" value="AET2Gv20415500.7"/>
    <property type="gene ID" value="AET2Gv20415500"/>
</dbReference>
<feature type="compositionally biased region" description="Low complexity" evidence="1">
    <location>
        <begin position="1260"/>
        <end position="1276"/>
    </location>
</feature>
<dbReference type="Proteomes" id="UP000015105">
    <property type="component" value="Chromosome 2D"/>
</dbReference>
<evidence type="ECO:0008006" key="4">
    <source>
        <dbReference type="Google" id="ProtNLM"/>
    </source>
</evidence>
<feature type="compositionally biased region" description="Low complexity" evidence="1">
    <location>
        <begin position="289"/>
        <end position="300"/>
    </location>
</feature>
<feature type="region of interest" description="Disordered" evidence="1">
    <location>
        <begin position="1"/>
        <end position="128"/>
    </location>
</feature>
<feature type="compositionally biased region" description="Polar residues" evidence="1">
    <location>
        <begin position="1023"/>
        <end position="1034"/>
    </location>
</feature>
<feature type="compositionally biased region" description="Basic and acidic residues" evidence="1">
    <location>
        <begin position="852"/>
        <end position="880"/>
    </location>
</feature>
<accession>A0A453B9C4</accession>
<dbReference type="GO" id="GO:0005634">
    <property type="term" value="C:nucleus"/>
    <property type="evidence" value="ECO:0007669"/>
    <property type="project" value="TreeGrafter"/>
</dbReference>
<feature type="compositionally biased region" description="Polar residues" evidence="1">
    <location>
        <begin position="1243"/>
        <end position="1259"/>
    </location>
</feature>
<dbReference type="PANTHER" id="PTHR34798">
    <property type="entry name" value="PROTEIN TIME FOR COFFEE"/>
    <property type="match status" value="1"/>
</dbReference>
<feature type="region of interest" description="Disordered" evidence="1">
    <location>
        <begin position="852"/>
        <end position="918"/>
    </location>
</feature>
<feature type="compositionally biased region" description="Polar residues" evidence="1">
    <location>
        <begin position="1280"/>
        <end position="1289"/>
    </location>
</feature>
<feature type="compositionally biased region" description="Low complexity" evidence="1">
    <location>
        <begin position="1170"/>
        <end position="1189"/>
    </location>
</feature>
<feature type="region of interest" description="Disordered" evidence="1">
    <location>
        <begin position="1151"/>
        <end position="1189"/>
    </location>
</feature>
<dbReference type="InterPro" id="IPR039317">
    <property type="entry name" value="TIC"/>
</dbReference>
<evidence type="ECO:0000313" key="2">
    <source>
        <dbReference type="EnsemblPlants" id="AET2Gv20415500.7"/>
    </source>
</evidence>
<feature type="region of interest" description="Disordered" evidence="1">
    <location>
        <begin position="977"/>
        <end position="1037"/>
    </location>
</feature>
<feature type="compositionally biased region" description="Low complexity" evidence="1">
    <location>
        <begin position="168"/>
        <end position="179"/>
    </location>
</feature>
<evidence type="ECO:0000256" key="1">
    <source>
        <dbReference type="SAM" id="MobiDB-lite"/>
    </source>
</evidence>
<feature type="compositionally biased region" description="Basic and acidic residues" evidence="1">
    <location>
        <begin position="450"/>
        <end position="459"/>
    </location>
</feature>
<feature type="compositionally biased region" description="Low complexity" evidence="1">
    <location>
        <begin position="1290"/>
        <end position="1306"/>
    </location>
</feature>
<feature type="compositionally biased region" description="Polar residues" evidence="1">
    <location>
        <begin position="1316"/>
        <end position="1337"/>
    </location>
</feature>
<proteinExistence type="predicted"/>
<sequence>MHRRGGSNPKGPIVWKAADEMIGVPVPRKARSASTKRSSHEWTGPGGGSGGAVAVDGSQIQRPSSRPISPASTSATAPVRKKLKTLGGGGSSGGSGPVPKQRPSPASAPPAAPPQPPPAKISKSPSFIQEEIEVAEVLFGLTRQFPCPPKQENTNHKPEPKDAPEAKSGNSSPAPSSSGVRPADSASLTTTAPKRKRPRLVKYDNENLPASPAKPDTAEPPSRPEVPPVARSDAKPSVLAVAESGASSTAAATAGAQQESTREPEKREDHRGRDPELRASESDRRDPGPESSRAEPPAAAVKPDGEAAAPVGSEARNGEATTATKSELASDGARQEKFCIDLMAPPPGKLSPDRDGSSDPDADKKGLDSEMDVDVRGNSEKKDGERTRRGLEINLEDEKAQRIPAEEHAPKKLTLQLDLEKPSQGDEKSPYERRQPPLPPQQQQQQHKPSKSEVKHEKSPLPAASPPMPMTVGGWMGTFPPFSYIAPVPGLSAPGLHHPMDIKPGTSAGLQHPALPPLPVRPKRCATHCYIAQQIQYHQRITKMNSFWPTTAAAAAAAAAAATRSAPFFGPRGPFNMGVVPPAEAASLLANPMQGSYPVRAHAPLQETKAPSMVPSPFQGSLSKDKASSSSASVAESNQRKQPPALEAQQSSPMPPNMMQAPTFIFPFNQHAAAVAAATAAANRMGDTKSSGTSSAMPSSAAAHASAAHPGAPAMNLSFANMQPGDAQFLAILQNGYPFQLAAAHAGGAPSYRGMAPPGAGVPFFNGHVYSPHMLNPSQQQGTQQQNHQKNPMPSLSGSSQKHQPQQSQGLLGYAPNANAAAAAAAAAAANSSQSYSSGNQRPVLLHGHAHRQDPDKTLQDGQSSDDKSSHHQKGGHEHNFAIPMHLPNFALMPSAGNQSEKKSNDHHQQPPTSRGQGVRIDLASSQPFVMPFGSIGAPGSAPNGLDFSSLAQNHALFQSHQEAGRHGYPQLNFASAQSVQAAQHKPQHQNAAEAKSVAGDSSSMPSAGDNERKKSASAKYPSDSQQHSLSFSKPENKSFMHPFLGSSANEPSVRTLSLIGAESSNAFGLGSSKSSSASTAAATSAAAPSAPTMSQQQQIQLQLHQHHLQKQQQQQQLFQNHLNSRPRSAAPSNASGYSDRLSATNFQNLMYPSSASQGGVPGQSPQLKASSSMRVSAPPSAASVPAASSPSNLIMMKNSGLHQQAKALQALSTPNHQSQSMSSSKIGHSLTNLSTGGAGDLSRSSNAPVASGSPSNSVSKSTGGSPPASGSAKGGQPVVQLSSPQQHAAKNSPSTSGSKSASTNPYSSMPMPSILGQQPNMAHSGGKQQSHGPSLKQQQPFPQGHGHGHFFISNAFAPQGPPQHVNAGAGAGLYQKRSADKTQQQQQQQQQNAVSGSSAMLSLGSMSMSTSAIPADAGKA</sequence>
<feature type="region of interest" description="Disordered" evidence="1">
    <location>
        <begin position="685"/>
        <end position="707"/>
    </location>
</feature>
<organism evidence="2 3">
    <name type="scientific">Aegilops tauschii subsp. strangulata</name>
    <name type="common">Goatgrass</name>
    <dbReference type="NCBI Taxonomy" id="200361"/>
    <lineage>
        <taxon>Eukaryota</taxon>
        <taxon>Viridiplantae</taxon>
        <taxon>Streptophyta</taxon>
        <taxon>Embryophyta</taxon>
        <taxon>Tracheophyta</taxon>
        <taxon>Spermatophyta</taxon>
        <taxon>Magnoliopsida</taxon>
        <taxon>Liliopsida</taxon>
        <taxon>Poales</taxon>
        <taxon>Poaceae</taxon>
        <taxon>BOP clade</taxon>
        <taxon>Pooideae</taxon>
        <taxon>Triticodae</taxon>
        <taxon>Triticeae</taxon>
        <taxon>Triticinae</taxon>
        <taxon>Aegilops</taxon>
    </lineage>
</organism>
<feature type="compositionally biased region" description="Low complexity" evidence="1">
    <location>
        <begin position="1081"/>
        <end position="1104"/>
    </location>
</feature>
<reference evidence="2" key="4">
    <citation type="submission" date="2019-03" db="UniProtKB">
        <authorList>
            <consortium name="EnsemblPlants"/>
        </authorList>
    </citation>
    <scope>IDENTIFICATION</scope>
</reference>
<feature type="compositionally biased region" description="Polar residues" evidence="1">
    <location>
        <begin position="1211"/>
        <end position="1236"/>
    </location>
</feature>
<feature type="compositionally biased region" description="Pro residues" evidence="1">
    <location>
        <begin position="100"/>
        <end position="119"/>
    </location>
</feature>
<feature type="region of interest" description="Disordered" evidence="1">
    <location>
        <begin position="1081"/>
        <end position="1119"/>
    </location>
</feature>
<feature type="region of interest" description="Disordered" evidence="1">
    <location>
        <begin position="610"/>
        <end position="662"/>
    </location>
</feature>
<feature type="compositionally biased region" description="Low complexity" evidence="1">
    <location>
        <begin position="1384"/>
        <end position="1413"/>
    </location>
</feature>
<feature type="compositionally biased region" description="Low complexity" evidence="1">
    <location>
        <begin position="779"/>
        <end position="789"/>
    </location>
</feature>
<feature type="compositionally biased region" description="Gly residues" evidence="1">
    <location>
        <begin position="86"/>
        <end position="96"/>
    </location>
</feature>
<reference evidence="3" key="1">
    <citation type="journal article" date="2014" name="Science">
        <title>Ancient hybridizations among the ancestral genomes of bread wheat.</title>
        <authorList>
            <consortium name="International Wheat Genome Sequencing Consortium,"/>
            <person name="Marcussen T."/>
            <person name="Sandve S.R."/>
            <person name="Heier L."/>
            <person name="Spannagl M."/>
            <person name="Pfeifer M."/>
            <person name="Jakobsen K.S."/>
            <person name="Wulff B.B."/>
            <person name="Steuernagel B."/>
            <person name="Mayer K.F."/>
            <person name="Olsen O.A."/>
        </authorList>
    </citation>
    <scope>NUCLEOTIDE SEQUENCE [LARGE SCALE GENOMIC DNA]</scope>
    <source>
        <strain evidence="3">cv. AL8/78</strain>
    </source>
</reference>
<dbReference type="PANTHER" id="PTHR34798:SF2">
    <property type="entry name" value="PROTEIN TIME FOR COFFEE"/>
    <property type="match status" value="1"/>
</dbReference>
<feature type="region of interest" description="Disordered" evidence="1">
    <location>
        <begin position="771"/>
        <end position="811"/>
    </location>
</feature>
<feature type="region of interest" description="Disordered" evidence="1">
    <location>
        <begin position="1211"/>
        <end position="1421"/>
    </location>
</feature>
<feature type="compositionally biased region" description="Polar residues" evidence="1">
    <location>
        <begin position="59"/>
        <end position="76"/>
    </location>
</feature>
<feature type="compositionally biased region" description="Basic and acidic residues" evidence="1">
    <location>
        <begin position="418"/>
        <end position="435"/>
    </location>
</feature>
<reference evidence="2" key="5">
    <citation type="journal article" date="2021" name="G3 (Bethesda)">
        <title>Aegilops tauschii genome assembly Aet v5.0 features greater sequence contiguity and improved annotation.</title>
        <authorList>
            <person name="Wang L."/>
            <person name="Zhu T."/>
            <person name="Rodriguez J.C."/>
            <person name="Deal K.R."/>
            <person name="Dubcovsky J."/>
            <person name="McGuire P.E."/>
            <person name="Lux T."/>
            <person name="Spannagl M."/>
            <person name="Mayer K.F.X."/>
            <person name="Baldrich P."/>
            <person name="Meyers B.C."/>
            <person name="Huo N."/>
            <person name="Gu Y.Q."/>
            <person name="Zhou H."/>
            <person name="Devos K.M."/>
            <person name="Bennetzen J.L."/>
            <person name="Unver T."/>
            <person name="Budak H."/>
            <person name="Gulick P.J."/>
            <person name="Galiba G."/>
            <person name="Kalapos B."/>
            <person name="Nelson D.R."/>
            <person name="Li P."/>
            <person name="You F.M."/>
            <person name="Luo M.C."/>
            <person name="Dvorak J."/>
        </authorList>
    </citation>
    <scope>NUCLEOTIDE SEQUENCE [LARGE SCALE GENOMIC DNA]</scope>
    <source>
        <strain evidence="2">cv. AL8/78</strain>
    </source>
</reference>
<feature type="region of interest" description="Disordered" evidence="1">
    <location>
        <begin position="143"/>
        <end position="469"/>
    </location>
</feature>
<reference evidence="2" key="3">
    <citation type="journal article" date="2017" name="Nature">
        <title>Genome sequence of the progenitor of the wheat D genome Aegilops tauschii.</title>
        <authorList>
            <person name="Luo M.C."/>
            <person name="Gu Y.Q."/>
            <person name="Puiu D."/>
            <person name="Wang H."/>
            <person name="Twardziok S.O."/>
            <person name="Deal K.R."/>
            <person name="Huo N."/>
            <person name="Zhu T."/>
            <person name="Wang L."/>
            <person name="Wang Y."/>
            <person name="McGuire P.E."/>
            <person name="Liu S."/>
            <person name="Long H."/>
            <person name="Ramasamy R.K."/>
            <person name="Rodriguez J.C."/>
            <person name="Van S.L."/>
            <person name="Yuan L."/>
            <person name="Wang Z."/>
            <person name="Xia Z."/>
            <person name="Xiao L."/>
            <person name="Anderson O.D."/>
            <person name="Ouyang S."/>
            <person name="Liang Y."/>
            <person name="Zimin A.V."/>
            <person name="Pertea G."/>
            <person name="Qi P."/>
            <person name="Bennetzen J.L."/>
            <person name="Dai X."/>
            <person name="Dawson M.W."/>
            <person name="Muller H.G."/>
            <person name="Kugler K."/>
            <person name="Rivarola-Duarte L."/>
            <person name="Spannagl M."/>
            <person name="Mayer K.F.X."/>
            <person name="Lu F.H."/>
            <person name="Bevan M.W."/>
            <person name="Leroy P."/>
            <person name="Li P."/>
            <person name="You F.M."/>
            <person name="Sun Q."/>
            <person name="Liu Z."/>
            <person name="Lyons E."/>
            <person name="Wicker T."/>
            <person name="Salzberg S.L."/>
            <person name="Devos K.M."/>
            <person name="Dvorak J."/>
        </authorList>
    </citation>
    <scope>NUCLEOTIDE SEQUENCE [LARGE SCALE GENOMIC DNA]</scope>
    <source>
        <strain evidence="2">cv. AL8/78</strain>
    </source>
</reference>
<feature type="compositionally biased region" description="Polar residues" evidence="1">
    <location>
        <begin position="790"/>
        <end position="810"/>
    </location>
</feature>
<reference evidence="3" key="2">
    <citation type="journal article" date="2017" name="Nat. Plants">
        <title>The Aegilops tauschii genome reveals multiple impacts of transposons.</title>
        <authorList>
            <person name="Zhao G."/>
            <person name="Zou C."/>
            <person name="Li K."/>
            <person name="Wang K."/>
            <person name="Li T."/>
            <person name="Gao L."/>
            <person name="Zhang X."/>
            <person name="Wang H."/>
            <person name="Yang Z."/>
            <person name="Liu X."/>
            <person name="Jiang W."/>
            <person name="Mao L."/>
            <person name="Kong X."/>
            <person name="Jiao Y."/>
            <person name="Jia J."/>
        </authorList>
    </citation>
    <scope>NUCLEOTIDE SEQUENCE [LARGE SCALE GENOMIC DNA]</scope>
    <source>
        <strain evidence="3">cv. AL8/78</strain>
    </source>
</reference>
<evidence type="ECO:0000313" key="3">
    <source>
        <dbReference type="Proteomes" id="UP000015105"/>
    </source>
</evidence>
<feature type="compositionally biased region" description="Basic and acidic residues" evidence="1">
    <location>
        <begin position="260"/>
        <end position="288"/>
    </location>
</feature>
<feature type="compositionally biased region" description="Low complexity" evidence="1">
    <location>
        <begin position="628"/>
        <end position="637"/>
    </location>
</feature>
<dbReference type="GO" id="GO:0042752">
    <property type="term" value="P:regulation of circadian rhythm"/>
    <property type="evidence" value="ECO:0007669"/>
    <property type="project" value="InterPro"/>
</dbReference>
<feature type="compositionally biased region" description="Low complexity" evidence="1">
    <location>
        <begin position="690"/>
        <end position="707"/>
    </location>
</feature>
<feature type="compositionally biased region" description="Low complexity" evidence="1">
    <location>
        <begin position="242"/>
        <end position="259"/>
    </location>
</feature>
<feature type="compositionally biased region" description="Basic and acidic residues" evidence="1">
    <location>
        <begin position="351"/>
        <end position="410"/>
    </location>
</feature>
<keyword evidence="3" id="KW-1185">Reference proteome</keyword>